<keyword evidence="1" id="KW-0472">Membrane</keyword>
<evidence type="ECO:0000256" key="1">
    <source>
        <dbReference type="SAM" id="Phobius"/>
    </source>
</evidence>
<dbReference type="Proteomes" id="UP001595556">
    <property type="component" value="Unassembled WGS sequence"/>
</dbReference>
<gene>
    <name evidence="2" type="ORF">ACFOEN_03225</name>
</gene>
<evidence type="ECO:0000313" key="2">
    <source>
        <dbReference type="EMBL" id="MFC3146650.1"/>
    </source>
</evidence>
<keyword evidence="3" id="KW-1185">Reference proteome</keyword>
<reference evidence="3" key="1">
    <citation type="journal article" date="2019" name="Int. J. Syst. Evol. Microbiol.">
        <title>The Global Catalogue of Microorganisms (GCM) 10K type strain sequencing project: providing services to taxonomists for standard genome sequencing and annotation.</title>
        <authorList>
            <consortium name="The Broad Institute Genomics Platform"/>
            <consortium name="The Broad Institute Genome Sequencing Center for Infectious Disease"/>
            <person name="Wu L."/>
            <person name="Ma J."/>
        </authorList>
    </citation>
    <scope>NUCLEOTIDE SEQUENCE [LARGE SCALE GENOMIC DNA]</scope>
    <source>
        <strain evidence="3">KCTC 52168</strain>
    </source>
</reference>
<evidence type="ECO:0000313" key="3">
    <source>
        <dbReference type="Proteomes" id="UP001595556"/>
    </source>
</evidence>
<organism evidence="2 3">
    <name type="scientific">Piscinibacterium candidicorallinum</name>
    <dbReference type="NCBI Taxonomy" id="1793872"/>
    <lineage>
        <taxon>Bacteria</taxon>
        <taxon>Pseudomonadati</taxon>
        <taxon>Pseudomonadota</taxon>
        <taxon>Betaproteobacteria</taxon>
        <taxon>Burkholderiales</taxon>
        <taxon>Piscinibacterium</taxon>
    </lineage>
</organism>
<dbReference type="RefSeq" id="WP_377301034.1">
    <property type="nucleotide sequence ID" value="NZ_CP180191.1"/>
</dbReference>
<keyword evidence="1" id="KW-1133">Transmembrane helix</keyword>
<dbReference type="EMBL" id="JBHRTI010000003">
    <property type="protein sequence ID" value="MFC3146650.1"/>
    <property type="molecule type" value="Genomic_DNA"/>
</dbReference>
<feature type="transmembrane region" description="Helical" evidence="1">
    <location>
        <begin position="80"/>
        <end position="102"/>
    </location>
</feature>
<accession>A0ABV7H2F6</accession>
<comment type="caution">
    <text evidence="2">The sequence shown here is derived from an EMBL/GenBank/DDBJ whole genome shotgun (WGS) entry which is preliminary data.</text>
</comment>
<name>A0ABV7H2F6_9BURK</name>
<evidence type="ECO:0008006" key="4">
    <source>
        <dbReference type="Google" id="ProtNLM"/>
    </source>
</evidence>
<protein>
    <recommendedName>
        <fullName evidence="4">Transmembrane protein</fullName>
    </recommendedName>
</protein>
<keyword evidence="1" id="KW-0812">Transmembrane</keyword>
<feature type="transmembrane region" description="Helical" evidence="1">
    <location>
        <begin position="54"/>
        <end position="74"/>
    </location>
</feature>
<proteinExistence type="predicted"/>
<sequence length="161" mass="17869">MVRGLLALLIAPVLLFEEFGWRPLARWLGVLARLPAIARLEARVRALPRWGALALFILPSLLLLPVKLAALALIGAGHKLAGVAVIAAAKVAGTALLGRVFLLTEPRLREFGWMAGALDTWQAFKQRAIQMVKQSAPWRAARTVGLALRRRWQHWRRRHAG</sequence>